<dbReference type="SUPFAM" id="SSF81995">
    <property type="entry name" value="beta-sandwich domain of Sec23/24"/>
    <property type="match status" value="1"/>
</dbReference>
<accession>A0A6C0C4A1</accession>
<reference evidence="2" key="1">
    <citation type="journal article" date="2020" name="Nature">
        <title>Giant virus diversity and host interactions through global metagenomics.</title>
        <authorList>
            <person name="Schulz F."/>
            <person name="Roux S."/>
            <person name="Paez-Espino D."/>
            <person name="Jungbluth S."/>
            <person name="Walsh D.A."/>
            <person name="Denef V.J."/>
            <person name="McMahon K.D."/>
            <person name="Konstantinidis K.T."/>
            <person name="Eloe-Fadrosh E.A."/>
            <person name="Kyrpides N.C."/>
            <person name="Woyke T."/>
        </authorList>
    </citation>
    <scope>NUCLEOTIDE SEQUENCE</scope>
    <source>
        <strain evidence="2">GVMAG-M-3300020185-33</strain>
    </source>
</reference>
<feature type="compositionally biased region" description="Acidic residues" evidence="1">
    <location>
        <begin position="66"/>
        <end position="77"/>
    </location>
</feature>
<dbReference type="EMBL" id="MN739336">
    <property type="protein sequence ID" value="QHS99240.1"/>
    <property type="molecule type" value="Genomic_DNA"/>
</dbReference>
<evidence type="ECO:0000256" key="1">
    <source>
        <dbReference type="SAM" id="MobiDB-lite"/>
    </source>
</evidence>
<name>A0A6C0C4A1_9ZZZZ</name>
<feature type="region of interest" description="Disordered" evidence="1">
    <location>
        <begin position="35"/>
        <end position="77"/>
    </location>
</feature>
<dbReference type="SUPFAM" id="SSF53448">
    <property type="entry name" value="Nucleotide-diphospho-sugar transferases"/>
    <property type="match status" value="1"/>
</dbReference>
<protein>
    <submittedName>
        <fullName evidence="2">Uncharacterized protein</fullName>
    </submittedName>
</protein>
<dbReference type="InterPro" id="IPR029044">
    <property type="entry name" value="Nucleotide-diphossugar_trans"/>
</dbReference>
<evidence type="ECO:0000313" key="2">
    <source>
        <dbReference type="EMBL" id="QHS99240.1"/>
    </source>
</evidence>
<sequence>MNVKRMFALGNQRRHNDRVAIQPVPFRKIHRLGNVHAKRQQQRQRQQQEQQQEQQEQQQEQQQQQEQEEEQQEEEQQEECQEITFKIQTTKYLLNIANSLRSMLYGMKFSAEVMSSEEISREIEREIPGVHYIFLCIGHMFHLPKKSKYYIYNLEQVNYHPDFPLLGLVDNRAEFINTAFKNATNIFDYSEMNITNYPEDFKNKALYLPVPLEENPKIISEKEYDVLFFGGLNDRRKKILEYLKKDMNIRVVTNVFGEELYDMIKKARIVLNIHFKGESLLETARIYDCIRHSTPLIISEESIDKAVMEEYKDIVNFVPVIKEDLSNMDELVKGIQNLLSNGDICYSRWKAERKMQDMIKKRFDYFKIYKYPSLFHKYLLGISSPNKPITYELTQPDDKTFNNAKLFAHLHCYDISKFNEIYSEYIEKICSFFKVVITYSIGENNINDKRFVIIKIPNKGMDIGAKFCMVQYLNDNNISYEYIFFLHSKSDKEARRKYFMPLIENLNEGFIENINDYEGYFPDIQWEIQGNKLKIISGNPQFASSNLPERNLENRNDLLDYLGYENRTNRFVEGNVYILSKKIVDILFTDNKLYNILNAPDDFDYNWVRKRYGLSGGINNVYNDFKTKNLPPRDKNSYDGYVEHAFEKVVLNLCDNHLFLEAKIRLGVVITTNGFWGVLVRQCMECYTREFPEAFIVLFINESEDPITLGLEKEFSQIKVVYIKDQIKSGGLTSTWNAGIDMCMRANCNVIILSNDDILFDSSIKPIVSDAYLTSFKELRYYGPLTNNPGPAECNQSQYSLRPQNKDNFYLKYKNKYSNLNGFMMVFPKHVLLANKFDDTYYFDPKYPFDGNETEWFNRFIKIGGQPTVVPRTFIYHYKIARWRENQQLNNTCVYTINTGGYEGTIIYLKKSKYDTLYFTDNWKVIYNCIEQNIIPFYIDTKNKEAKLVQREIKTNVQNYLPYNYTRSLYVDGNLSITNYSLLEKYINDRKYDIICFDHPVRKKVKNEMIVIIRLKLETQENIKKIYDEFAKHDFKDNIGLTETNCLIRNHKNIIDFNNDWCNKVNICRRDQASFDFLLHKHKINYKRHLYNEKTNFTIKTKHVNSKFRHIV</sequence>
<feature type="compositionally biased region" description="Low complexity" evidence="1">
    <location>
        <begin position="43"/>
        <end position="65"/>
    </location>
</feature>
<proteinExistence type="predicted"/>
<organism evidence="2">
    <name type="scientific">viral metagenome</name>
    <dbReference type="NCBI Taxonomy" id="1070528"/>
    <lineage>
        <taxon>unclassified sequences</taxon>
        <taxon>metagenomes</taxon>
        <taxon>organismal metagenomes</taxon>
    </lineage>
</organism>
<dbReference type="AlphaFoldDB" id="A0A6C0C4A1"/>